<evidence type="ECO:0008006" key="8">
    <source>
        <dbReference type="Google" id="ProtNLM"/>
    </source>
</evidence>
<evidence type="ECO:0000313" key="7">
    <source>
        <dbReference type="Proteomes" id="UP001328107"/>
    </source>
</evidence>
<evidence type="ECO:0000313" key="6">
    <source>
        <dbReference type="EMBL" id="GMR46970.1"/>
    </source>
</evidence>
<dbReference type="InterPro" id="IPR001534">
    <property type="entry name" value="Transthyretin-like"/>
</dbReference>
<comment type="similarity">
    <text evidence="2">Belongs to the nematode transthyretin-like family.</text>
</comment>
<keyword evidence="4 5" id="KW-0732">Signal</keyword>
<gene>
    <name evidence="6" type="ORF">PMAYCL1PPCAC_17165</name>
</gene>
<dbReference type="Gene3D" id="2.60.40.3330">
    <property type="match status" value="1"/>
</dbReference>
<accession>A0AAN5CM39</accession>
<dbReference type="AlphaFoldDB" id="A0AAN5CM39"/>
<proteinExistence type="inferred from homology"/>
<dbReference type="Pfam" id="PF01060">
    <property type="entry name" value="TTR-52"/>
    <property type="match status" value="1"/>
</dbReference>
<sequence length="155" mass="17281">TAMELFVFSSVLLAASVVSASQQSIGVRGQLMCGDQPLSNADVKLWLLHTFPRPDTNLATVKTDSQGRFQVSGTDSSMFTLDPAVRFYHRCNNKGLFDIPNLCQRESTYKIPTSYISQSGQVQRWYEMGTLNMEAKQKGEETHCASNPIRAIGRR</sequence>
<comment type="subcellular location">
    <subcellularLocation>
        <location evidence="1">Secreted</location>
    </subcellularLocation>
</comment>
<feature type="chain" id="PRO_5042951669" description="Transthyretin-like family protein" evidence="5">
    <location>
        <begin position="21"/>
        <end position="155"/>
    </location>
</feature>
<dbReference type="Proteomes" id="UP001328107">
    <property type="component" value="Unassembled WGS sequence"/>
</dbReference>
<evidence type="ECO:0000256" key="2">
    <source>
        <dbReference type="ARBA" id="ARBA00010112"/>
    </source>
</evidence>
<keyword evidence="7" id="KW-1185">Reference proteome</keyword>
<dbReference type="InterPro" id="IPR038479">
    <property type="entry name" value="Transthyretin-like_sf"/>
</dbReference>
<evidence type="ECO:0000256" key="5">
    <source>
        <dbReference type="SAM" id="SignalP"/>
    </source>
</evidence>
<comment type="caution">
    <text evidence="6">The sequence shown here is derived from an EMBL/GenBank/DDBJ whole genome shotgun (WGS) entry which is preliminary data.</text>
</comment>
<dbReference type="GO" id="GO:0005576">
    <property type="term" value="C:extracellular region"/>
    <property type="evidence" value="ECO:0007669"/>
    <property type="project" value="UniProtKB-SubCell"/>
</dbReference>
<feature type="non-terminal residue" evidence="6">
    <location>
        <position position="1"/>
    </location>
</feature>
<dbReference type="GO" id="GO:0009986">
    <property type="term" value="C:cell surface"/>
    <property type="evidence" value="ECO:0007669"/>
    <property type="project" value="InterPro"/>
</dbReference>
<evidence type="ECO:0000256" key="3">
    <source>
        <dbReference type="ARBA" id="ARBA00022525"/>
    </source>
</evidence>
<dbReference type="EMBL" id="BTRK01000004">
    <property type="protein sequence ID" value="GMR46970.1"/>
    <property type="molecule type" value="Genomic_DNA"/>
</dbReference>
<feature type="signal peptide" evidence="5">
    <location>
        <begin position="1"/>
        <end position="20"/>
    </location>
</feature>
<reference evidence="7" key="1">
    <citation type="submission" date="2022-10" db="EMBL/GenBank/DDBJ databases">
        <title>Genome assembly of Pristionchus species.</title>
        <authorList>
            <person name="Yoshida K."/>
            <person name="Sommer R.J."/>
        </authorList>
    </citation>
    <scope>NUCLEOTIDE SEQUENCE [LARGE SCALE GENOMIC DNA]</scope>
    <source>
        <strain evidence="7">RS5460</strain>
    </source>
</reference>
<organism evidence="6 7">
    <name type="scientific">Pristionchus mayeri</name>
    <dbReference type="NCBI Taxonomy" id="1317129"/>
    <lineage>
        <taxon>Eukaryota</taxon>
        <taxon>Metazoa</taxon>
        <taxon>Ecdysozoa</taxon>
        <taxon>Nematoda</taxon>
        <taxon>Chromadorea</taxon>
        <taxon>Rhabditida</taxon>
        <taxon>Rhabditina</taxon>
        <taxon>Diplogasteromorpha</taxon>
        <taxon>Diplogasteroidea</taxon>
        <taxon>Neodiplogasteridae</taxon>
        <taxon>Pristionchus</taxon>
    </lineage>
</organism>
<evidence type="ECO:0000256" key="1">
    <source>
        <dbReference type="ARBA" id="ARBA00004613"/>
    </source>
</evidence>
<dbReference type="PANTHER" id="PTHR21700">
    <property type="entry name" value="TRANSTHYRETIN-LIKE FAMILY PROTEIN-RELATED"/>
    <property type="match status" value="1"/>
</dbReference>
<dbReference type="PANTHER" id="PTHR21700:SF3">
    <property type="entry name" value="TRANSTHYRETIN-LIKE PROTEIN 5"/>
    <property type="match status" value="1"/>
</dbReference>
<keyword evidence="3" id="KW-0964">Secreted</keyword>
<evidence type="ECO:0000256" key="4">
    <source>
        <dbReference type="ARBA" id="ARBA00022729"/>
    </source>
</evidence>
<protein>
    <recommendedName>
        <fullName evidence="8">Transthyretin-like family protein</fullName>
    </recommendedName>
</protein>
<name>A0AAN5CM39_9BILA</name>